<name>A0A6B2L0R5_9EUKA</name>
<feature type="transmembrane region" description="Helical" evidence="6">
    <location>
        <begin position="295"/>
        <end position="317"/>
    </location>
</feature>
<sequence length="540" mass="62847">MLMELWVYLSETSEALDFSRQPVWMEKNLVWGVWEGQLTRNHSISIDSNSLEHLQANGSLYAHIFFVPKKGNPNPSSPSYSAPYFKYVHQLNRYDQSVIKARKNLISGKMDQKWLDKSEYQNRENENEKENLDGDSDTKDMVQILSYWKGNLTINVVQEATTFQKGGVPAVLRQFFTFNDEGTYLPLVYGNDFWLLNEDLVILNSSVSSLSLDMVYDPISFFKWSIYVQMEDSFKNQPEYSYAIKPNNNGEDFKRLLLDNNPYILLLTVVISIVHFGLDLLAFKNDIHFWKNKKSMEGLSVGTLKIDFLCELIILAYLIDNEASWIIMISFVFGVGISLWKLTKAATLCWGHTMIFGIKIVHPELKDKHSYAKSTKQHDLVAMKYLYYLSFPLVGLYAIYSLYYDTHKGWVSWVISTLAGCVYTFGFIMMTPQLFINYKLKSVAHLPWRVFLYKAISTFIDDLFAFLMRMPTMHRLRVFRDDIIFLIYLYQRWIYPVDQGRVEVGAEFQDAYLEDIQQAVEEMNPKPAPTGNQGEKQKED</sequence>
<accession>A0A6B2L0R5</accession>
<feature type="transmembrane region" description="Helical" evidence="6">
    <location>
        <begin position="263"/>
        <end position="283"/>
    </location>
</feature>
<feature type="transmembrane region" description="Helical" evidence="6">
    <location>
        <begin position="410"/>
        <end position="430"/>
    </location>
</feature>
<dbReference type="PANTHER" id="PTHR21347">
    <property type="entry name" value="CLEFT LIP AND PALATE ASSOCIATED TRANSMEMBRANE PROTEIN-RELATED"/>
    <property type="match status" value="1"/>
</dbReference>
<dbReference type="PANTHER" id="PTHR21347:SF0">
    <property type="entry name" value="LIPID SCRAMBLASE CLPTM1L"/>
    <property type="match status" value="1"/>
</dbReference>
<dbReference type="Pfam" id="PF05602">
    <property type="entry name" value="CLPTM1"/>
    <property type="match status" value="1"/>
</dbReference>
<feature type="transmembrane region" description="Helical" evidence="6">
    <location>
        <begin position="385"/>
        <end position="403"/>
    </location>
</feature>
<keyword evidence="3 6" id="KW-0812">Transmembrane</keyword>
<protein>
    <submittedName>
        <fullName evidence="7">Uncharacterized protein</fullName>
    </submittedName>
</protein>
<evidence type="ECO:0000256" key="2">
    <source>
        <dbReference type="ARBA" id="ARBA00009310"/>
    </source>
</evidence>
<keyword evidence="5 6" id="KW-0472">Membrane</keyword>
<evidence type="ECO:0000256" key="3">
    <source>
        <dbReference type="ARBA" id="ARBA00022692"/>
    </source>
</evidence>
<dbReference type="GO" id="GO:0012505">
    <property type="term" value="C:endomembrane system"/>
    <property type="evidence" value="ECO:0007669"/>
    <property type="project" value="TreeGrafter"/>
</dbReference>
<proteinExistence type="inferred from homology"/>
<dbReference type="AlphaFoldDB" id="A0A6B2L0R5"/>
<evidence type="ECO:0000256" key="1">
    <source>
        <dbReference type="ARBA" id="ARBA00004141"/>
    </source>
</evidence>
<evidence type="ECO:0000256" key="4">
    <source>
        <dbReference type="ARBA" id="ARBA00022989"/>
    </source>
</evidence>
<evidence type="ECO:0000256" key="5">
    <source>
        <dbReference type="ARBA" id="ARBA00023136"/>
    </source>
</evidence>
<evidence type="ECO:0000313" key="7">
    <source>
        <dbReference type="EMBL" id="NDV30465.1"/>
    </source>
</evidence>
<dbReference type="GO" id="GO:0016020">
    <property type="term" value="C:membrane"/>
    <property type="evidence" value="ECO:0007669"/>
    <property type="project" value="UniProtKB-SubCell"/>
</dbReference>
<feature type="transmembrane region" description="Helical" evidence="6">
    <location>
        <begin position="323"/>
        <end position="340"/>
    </location>
</feature>
<feature type="transmembrane region" description="Helical" evidence="6">
    <location>
        <begin position="450"/>
        <end position="468"/>
    </location>
</feature>
<comment type="subcellular location">
    <subcellularLocation>
        <location evidence="1">Membrane</location>
        <topology evidence="1">Multi-pass membrane protein</topology>
    </subcellularLocation>
</comment>
<dbReference type="EMBL" id="GIBP01001496">
    <property type="protein sequence ID" value="NDV30465.1"/>
    <property type="molecule type" value="Transcribed_RNA"/>
</dbReference>
<reference evidence="7" key="1">
    <citation type="journal article" date="2020" name="J. Eukaryot. Microbiol.">
        <title>De novo Sequencing, Assembly and Annotation of the Transcriptome for the Free-Living Testate Amoeba Arcella intermedia.</title>
        <authorList>
            <person name="Ribeiro G.M."/>
            <person name="Porfirio-Sousa A.L."/>
            <person name="Maurer-Alcala X.X."/>
            <person name="Katz L.A."/>
            <person name="Lahr D.J.G."/>
        </authorList>
    </citation>
    <scope>NUCLEOTIDE SEQUENCE</scope>
</reference>
<organism evidence="7">
    <name type="scientific">Arcella intermedia</name>
    <dbReference type="NCBI Taxonomy" id="1963864"/>
    <lineage>
        <taxon>Eukaryota</taxon>
        <taxon>Amoebozoa</taxon>
        <taxon>Tubulinea</taxon>
        <taxon>Elardia</taxon>
        <taxon>Arcellinida</taxon>
        <taxon>Sphaerothecina</taxon>
        <taxon>Arcellidae</taxon>
        <taxon>Arcella</taxon>
    </lineage>
</organism>
<evidence type="ECO:0000256" key="6">
    <source>
        <dbReference type="SAM" id="Phobius"/>
    </source>
</evidence>
<feature type="transmembrane region" description="Helical" evidence="6">
    <location>
        <begin position="347"/>
        <end position="365"/>
    </location>
</feature>
<dbReference type="InterPro" id="IPR008429">
    <property type="entry name" value="CLPTM1"/>
</dbReference>
<comment type="similarity">
    <text evidence="2">Belongs to the CLPTM1 family.</text>
</comment>
<keyword evidence="4 6" id="KW-1133">Transmembrane helix</keyword>